<feature type="region of interest" description="Disordered" evidence="1">
    <location>
        <begin position="134"/>
        <end position="169"/>
    </location>
</feature>
<dbReference type="AlphaFoldDB" id="A0A7C8MN14"/>
<evidence type="ECO:0000313" key="3">
    <source>
        <dbReference type="Proteomes" id="UP000481858"/>
    </source>
</evidence>
<gene>
    <name evidence="2" type="ORF">GQX73_g8314</name>
</gene>
<keyword evidence="3" id="KW-1185">Reference proteome</keyword>
<dbReference type="SUPFAM" id="SSF47095">
    <property type="entry name" value="HMG-box"/>
    <property type="match status" value="1"/>
</dbReference>
<feature type="region of interest" description="Disordered" evidence="1">
    <location>
        <begin position="1"/>
        <end position="27"/>
    </location>
</feature>
<dbReference type="InterPro" id="IPR036910">
    <property type="entry name" value="HMG_box_dom_sf"/>
</dbReference>
<feature type="region of interest" description="Disordered" evidence="1">
    <location>
        <begin position="44"/>
        <end position="91"/>
    </location>
</feature>
<dbReference type="Proteomes" id="UP000481858">
    <property type="component" value="Unassembled WGS sequence"/>
</dbReference>
<feature type="compositionally biased region" description="Polar residues" evidence="1">
    <location>
        <begin position="134"/>
        <end position="143"/>
    </location>
</feature>
<feature type="region of interest" description="Disordered" evidence="1">
    <location>
        <begin position="184"/>
        <end position="203"/>
    </location>
</feature>
<proteinExistence type="predicted"/>
<name>A0A7C8MN14_9PEZI</name>
<dbReference type="InParanoid" id="A0A7C8MN14"/>
<feature type="compositionally biased region" description="Low complexity" evidence="1">
    <location>
        <begin position="63"/>
        <end position="74"/>
    </location>
</feature>
<dbReference type="EMBL" id="WUBL01000121">
    <property type="protein sequence ID" value="KAF2965251.1"/>
    <property type="molecule type" value="Genomic_DNA"/>
</dbReference>
<dbReference type="OrthoDB" id="10491670at2759"/>
<feature type="compositionally biased region" description="Basic residues" evidence="1">
    <location>
        <begin position="45"/>
        <end position="62"/>
    </location>
</feature>
<accession>A0A7C8MN14</accession>
<feature type="compositionally biased region" description="Low complexity" evidence="1">
    <location>
        <begin position="153"/>
        <end position="163"/>
    </location>
</feature>
<evidence type="ECO:0000256" key="1">
    <source>
        <dbReference type="SAM" id="MobiDB-lite"/>
    </source>
</evidence>
<sequence length="233" mass="26392">MLRQKDPKMHQAEISASAKKAWSDLSGDERDRLNTEAAVEMAKFKALHPNHFKDRAKSKRKAASNNNNNNNQSQSKKKKTAHSLQSQQDQQQITYQVPINAMEMVQQPQSFIRNEQSIQIQNDMADQIQYEQLSEVDSSQGTRTQDRSIPGGQVQQTTQTPRTESSFSLDGASNFHEAQINENGTPKSQEQQAAPSPVGEPLVHQDEGLVDFHFDDFIDFDNYQLEEQGLFTI</sequence>
<reference evidence="2 3" key="1">
    <citation type="submission" date="2019-12" db="EMBL/GenBank/DDBJ databases">
        <title>Draft genome sequence of the ascomycete Xylaria multiplex DSM 110363.</title>
        <authorList>
            <person name="Buettner E."/>
            <person name="Kellner H."/>
        </authorList>
    </citation>
    <scope>NUCLEOTIDE SEQUENCE [LARGE SCALE GENOMIC DNA]</scope>
    <source>
        <strain evidence="2 3">DSM 110363</strain>
    </source>
</reference>
<organism evidence="2 3">
    <name type="scientific">Xylaria multiplex</name>
    <dbReference type="NCBI Taxonomy" id="323545"/>
    <lineage>
        <taxon>Eukaryota</taxon>
        <taxon>Fungi</taxon>
        <taxon>Dikarya</taxon>
        <taxon>Ascomycota</taxon>
        <taxon>Pezizomycotina</taxon>
        <taxon>Sordariomycetes</taxon>
        <taxon>Xylariomycetidae</taxon>
        <taxon>Xylariales</taxon>
        <taxon>Xylariaceae</taxon>
        <taxon>Xylaria</taxon>
    </lineage>
</organism>
<comment type="caution">
    <text evidence="2">The sequence shown here is derived from an EMBL/GenBank/DDBJ whole genome shotgun (WGS) entry which is preliminary data.</text>
</comment>
<dbReference type="Gene3D" id="1.10.30.10">
    <property type="entry name" value="High mobility group box domain"/>
    <property type="match status" value="1"/>
</dbReference>
<feature type="compositionally biased region" description="Polar residues" evidence="1">
    <location>
        <begin position="184"/>
        <end position="194"/>
    </location>
</feature>
<feature type="compositionally biased region" description="Basic and acidic residues" evidence="1">
    <location>
        <begin position="1"/>
        <end position="11"/>
    </location>
</feature>
<protein>
    <submittedName>
        <fullName evidence="2">Uncharacterized protein</fullName>
    </submittedName>
</protein>
<evidence type="ECO:0000313" key="2">
    <source>
        <dbReference type="EMBL" id="KAF2965251.1"/>
    </source>
</evidence>